<dbReference type="PANTHER" id="PTHR30336:SF20">
    <property type="entry name" value="DUF218 DOMAIN-CONTAINING PROTEIN"/>
    <property type="match status" value="1"/>
</dbReference>
<dbReference type="GO" id="GO:0005886">
    <property type="term" value="C:plasma membrane"/>
    <property type="evidence" value="ECO:0007669"/>
    <property type="project" value="TreeGrafter"/>
</dbReference>
<dbReference type="SUPFAM" id="SSF52218">
    <property type="entry name" value="Flavoproteins"/>
    <property type="match status" value="1"/>
</dbReference>
<accession>A0A2U3KU66</accession>
<name>A0A2U3KU66_9BACT</name>
<protein>
    <recommendedName>
        <fullName evidence="1">DUF218 domain-containing protein</fullName>
    </recommendedName>
</protein>
<evidence type="ECO:0000313" key="3">
    <source>
        <dbReference type="Proteomes" id="UP000238701"/>
    </source>
</evidence>
<feature type="domain" description="DUF218" evidence="1">
    <location>
        <begin position="50"/>
        <end position="194"/>
    </location>
</feature>
<reference evidence="3" key="1">
    <citation type="submission" date="2018-02" db="EMBL/GenBank/DDBJ databases">
        <authorList>
            <person name="Hausmann B."/>
        </authorList>
    </citation>
    <scope>NUCLEOTIDE SEQUENCE [LARGE SCALE GENOMIC DNA]</scope>
    <source>
        <strain evidence="3">Peat soil MAG SbA1</strain>
    </source>
</reference>
<dbReference type="CDD" id="cd06259">
    <property type="entry name" value="YdcF-like"/>
    <property type="match status" value="1"/>
</dbReference>
<dbReference type="AlphaFoldDB" id="A0A2U3KU66"/>
<dbReference type="InterPro" id="IPR051599">
    <property type="entry name" value="Cell_Envelope_Assoc"/>
</dbReference>
<dbReference type="InterPro" id="IPR014729">
    <property type="entry name" value="Rossmann-like_a/b/a_fold"/>
</dbReference>
<dbReference type="InterPro" id="IPR003848">
    <property type="entry name" value="DUF218"/>
</dbReference>
<dbReference type="EMBL" id="OMOD01000142">
    <property type="protein sequence ID" value="SPF43140.1"/>
    <property type="molecule type" value="Genomic_DNA"/>
</dbReference>
<gene>
    <name evidence="2" type="ORF">SBA1_480010</name>
</gene>
<evidence type="ECO:0000259" key="1">
    <source>
        <dbReference type="Pfam" id="PF02698"/>
    </source>
</evidence>
<dbReference type="OrthoDB" id="9782395at2"/>
<dbReference type="PANTHER" id="PTHR30336">
    <property type="entry name" value="INNER MEMBRANE PROTEIN, PROBABLE PERMEASE"/>
    <property type="match status" value="1"/>
</dbReference>
<dbReference type="Proteomes" id="UP000238701">
    <property type="component" value="Unassembled WGS sequence"/>
</dbReference>
<evidence type="ECO:0000313" key="2">
    <source>
        <dbReference type="EMBL" id="SPF43140.1"/>
    </source>
</evidence>
<proteinExistence type="predicted"/>
<sequence length="205" mass="22781">MNHRIANRLWPRRWWHRLLALAVAVLALLLVITSFQIVRTASLEEIHPADAIVVFGAAEYSGHPSPVLRARLDHAFDLYERHMAAVMITTGGAAADPKFSEGGVGKEYLRKRGVPENALIAETQSSDTAESAERVAVIMRTNGLRSCVAVSDAYHVFRIRKLLEHEGIGPVYVAPRADSRPHSLMQRVVAVLREATSYLLWRVGI</sequence>
<organism evidence="2 3">
    <name type="scientific">Candidatus Sulfotelmatobacter kueseliae</name>
    <dbReference type="NCBI Taxonomy" id="2042962"/>
    <lineage>
        <taxon>Bacteria</taxon>
        <taxon>Pseudomonadati</taxon>
        <taxon>Acidobacteriota</taxon>
        <taxon>Terriglobia</taxon>
        <taxon>Terriglobales</taxon>
        <taxon>Candidatus Korobacteraceae</taxon>
        <taxon>Candidatus Sulfotelmatobacter</taxon>
    </lineage>
</organism>
<dbReference type="InterPro" id="IPR029039">
    <property type="entry name" value="Flavoprotein-like_sf"/>
</dbReference>
<dbReference type="Pfam" id="PF02698">
    <property type="entry name" value="DUF218"/>
    <property type="match status" value="1"/>
</dbReference>
<dbReference type="Gene3D" id="3.40.50.620">
    <property type="entry name" value="HUPs"/>
    <property type="match status" value="1"/>
</dbReference>